<feature type="domain" description="Glycosyltransferase 2-like" evidence="1">
    <location>
        <begin position="273"/>
        <end position="383"/>
    </location>
</feature>
<dbReference type="InterPro" id="IPR029044">
    <property type="entry name" value="Nucleotide-diphossugar_trans"/>
</dbReference>
<comment type="caution">
    <text evidence="2">The sequence shown here is derived from an EMBL/GenBank/DDBJ whole genome shotgun (WGS) entry which is preliminary data.</text>
</comment>
<reference evidence="2 3" key="1">
    <citation type="submission" date="2019-09" db="EMBL/GenBank/DDBJ databases">
        <title>Draft genome sequence of Psychrobacter nivimaris LAMA 639, in search for biotechnological relevant genes.</title>
        <authorList>
            <person name="Lima A.O.S."/>
            <person name="Staloch B.E.K."/>
            <person name="Freitas R.C."/>
            <person name="Niero H."/>
            <person name="Silva M.A.C."/>
        </authorList>
    </citation>
    <scope>NUCLEOTIDE SEQUENCE [LARGE SCALE GENOMIC DNA]</scope>
    <source>
        <strain evidence="2 3">LAMA 639</strain>
    </source>
</reference>
<sequence>MTVAPANEVMGYIDRIDSGFIFGWGLDKDSNNDVSTIMIETSDGQIVAKGVTEIFRGDLVKKGIAEKGTNGFQLPIHIDAKLKPDSKLNLYVNGNLVEKSGKATLEYHNGYFWGAVLKLPTSELNCTIVSESFEGESNISLYHNEGIIYRQPVMLNKGENFFKVNIPHALFDNTSKLISLGVDGFPFLLWSDYIYFADNLTPWEYLKSSSNSQGMMALSKQAQFRYESLALNLNNQIKSSVVGAAHNVIAEGWQGRKKFPKLTLPKHDNPDVSIIIPAYNKFELTYNCIASIILAFNKTSYEVLVADDNSSDETSDLEDFVDNVVHVKSKDNLRFLLNCNNAAEYTKGDYIVFLNNDTEVTSYWLDELIAPFKTDDKVGLTGSKLLNTNGTLQEAGGIIWGSGQPWNYGNGGNASEPKYNYNRQADYLSGASLCIPKTVWQQVGGFSTELVPCYYEDTDIAFKVRQHGYTTIYCPLSRVVHFEGQSHGTDVTKGLKAYQVVNESTFKSKWFQEYKHNGKQGVAPDIEKDRGIDHRVLMIDYATPNPTTDAGSYAAVEEIKLIQALGIKVTFVPENMAHLGSLTHDLQRMGVEVLYAPFYNSVFDAIEKRINEFDAIYITRFSVAEKYLDAIRARTQAKIIFNNADLHFLRELRTVGKTNEYTLEQALATRGRELDVLGKVDAVLSYNETEHAVILSHILKQDNIFKCPWVLSPKTAGKSFAEREGIAFLGGYRHHPNVKAVEFFAMKVMPLITKANPNIIFYVYGSHVPEQIKMLESDNIKIVGFAENLDDVFHNHRLIVAPLLSGAGIKGKVLEAMAYGVPQVLTSVGAEATGLNHKISAWIKDEEQGLAEGVLQLYNDEQLWNKCSENSQIIAQESFSYKHGVEMMQKIFNYIGIYTG</sequence>
<dbReference type="Gene3D" id="3.40.50.2000">
    <property type="entry name" value="Glycogen Phosphorylase B"/>
    <property type="match status" value="1"/>
</dbReference>
<accession>A0A6N7C202</accession>
<keyword evidence="3" id="KW-1185">Reference proteome</keyword>
<dbReference type="InterPro" id="IPR001173">
    <property type="entry name" value="Glyco_trans_2-like"/>
</dbReference>
<dbReference type="EMBL" id="VZIZ01000009">
    <property type="protein sequence ID" value="KAF0569362.1"/>
    <property type="molecule type" value="Genomic_DNA"/>
</dbReference>
<dbReference type="AlphaFoldDB" id="A0A6N7C202"/>
<evidence type="ECO:0000259" key="1">
    <source>
        <dbReference type="Pfam" id="PF00535"/>
    </source>
</evidence>
<evidence type="ECO:0000313" key="3">
    <source>
        <dbReference type="Proteomes" id="UP000471465"/>
    </source>
</evidence>
<dbReference type="Proteomes" id="UP000471465">
    <property type="component" value="Unassembled WGS sequence"/>
</dbReference>
<dbReference type="Pfam" id="PF00535">
    <property type="entry name" value="Glycos_transf_2"/>
    <property type="match status" value="1"/>
</dbReference>
<dbReference type="SUPFAM" id="SSF53448">
    <property type="entry name" value="Nucleotide-diphospho-sugar transferases"/>
    <property type="match status" value="1"/>
</dbReference>
<protein>
    <submittedName>
        <fullName evidence="2">Glycosyltransferase</fullName>
    </submittedName>
</protein>
<dbReference type="RefSeq" id="WP_160021419.1">
    <property type="nucleotide sequence ID" value="NZ_VZIZ01000009.1"/>
</dbReference>
<name>A0A6N7C202_9GAMM</name>
<proteinExistence type="predicted"/>
<organism evidence="2 3">
    <name type="scientific">Psychrobacter nivimaris</name>
    <dbReference type="NCBI Taxonomy" id="281738"/>
    <lineage>
        <taxon>Bacteria</taxon>
        <taxon>Pseudomonadati</taxon>
        <taxon>Pseudomonadota</taxon>
        <taxon>Gammaproteobacteria</taxon>
        <taxon>Moraxellales</taxon>
        <taxon>Moraxellaceae</taxon>
        <taxon>Psychrobacter</taxon>
    </lineage>
</organism>
<keyword evidence="2" id="KW-0808">Transferase</keyword>
<evidence type="ECO:0000313" key="2">
    <source>
        <dbReference type="EMBL" id="KAF0569362.1"/>
    </source>
</evidence>
<dbReference type="PANTHER" id="PTHR43179">
    <property type="entry name" value="RHAMNOSYLTRANSFERASE WBBL"/>
    <property type="match status" value="1"/>
</dbReference>
<dbReference type="SUPFAM" id="SSF53756">
    <property type="entry name" value="UDP-Glycosyltransferase/glycogen phosphorylase"/>
    <property type="match status" value="1"/>
</dbReference>
<gene>
    <name evidence="2" type="ORF">FQV37_2843</name>
</gene>
<dbReference type="CDD" id="cd04186">
    <property type="entry name" value="GT_2_like_c"/>
    <property type="match status" value="1"/>
</dbReference>
<dbReference type="PANTHER" id="PTHR43179:SF7">
    <property type="entry name" value="RHAMNOSYLTRANSFERASE WBBL"/>
    <property type="match status" value="1"/>
</dbReference>
<dbReference type="Gene3D" id="3.90.550.10">
    <property type="entry name" value="Spore Coat Polysaccharide Biosynthesis Protein SpsA, Chain A"/>
    <property type="match status" value="1"/>
</dbReference>
<dbReference type="GO" id="GO:0016740">
    <property type="term" value="F:transferase activity"/>
    <property type="evidence" value="ECO:0007669"/>
    <property type="project" value="UniProtKB-KW"/>
</dbReference>
<dbReference type="Pfam" id="PF13692">
    <property type="entry name" value="Glyco_trans_1_4"/>
    <property type="match status" value="1"/>
</dbReference>